<dbReference type="Proteomes" id="UP000466442">
    <property type="component" value="Linkage Group LG1"/>
</dbReference>
<gene>
    <name evidence="4" type="ORF">GE061_001686</name>
</gene>
<dbReference type="PANTHER" id="PTHR19963">
    <property type="entry name" value="CCHC-TYPE DOMAIN-CONTAINING PROTEIN"/>
    <property type="match status" value="1"/>
</dbReference>
<sequence length="400" mass="44784">MLPTVCAEPPVALEKPRTDHEVRELTRQVVMVLKELGWAPTTAIPGSFTFPDHAQKPSLVKIGFKPDLYDGSKPWADYKLHFEAVVQANNWDYRAAGLALAASLRGSAQCVLEESPGWDYRALVDSLETEFGDSNRAQIYEMQLRRRVQGSHEDFSAFARAVKMLARKAYPKAGAEVIGIAALGQFQEGLCNERVREMVIFGAPLTLRAAVELAIRADVALTQARIIPQQPRQCRQLEQQQEPQRMPVRIAMRDRMVCFRCNGHGHGVRDCPTRIMRCLRCDAPGHLARNCPTRLGSENGSKSPILSLGSTNQLEKEPSSRVQESFKDGRQGLLEILSENSSVEKVLTEIVLDTTEDVLPCGCSVFIRIEIYSVLEQNQISFRVELEIVRLENYGLTLHT</sequence>
<dbReference type="InterPro" id="IPR001878">
    <property type="entry name" value="Znf_CCHC"/>
</dbReference>
<protein>
    <recommendedName>
        <fullName evidence="3">CCHC-type domain-containing protein</fullName>
    </recommendedName>
</protein>
<name>A0A8S9Y7S2_APOLU</name>
<dbReference type="PROSITE" id="PS50158">
    <property type="entry name" value="ZF_CCHC"/>
    <property type="match status" value="2"/>
</dbReference>
<dbReference type="Pfam" id="PF00098">
    <property type="entry name" value="zf-CCHC"/>
    <property type="match status" value="1"/>
</dbReference>
<feature type="compositionally biased region" description="Polar residues" evidence="2">
    <location>
        <begin position="302"/>
        <end position="313"/>
    </location>
</feature>
<feature type="region of interest" description="Disordered" evidence="2">
    <location>
        <begin position="302"/>
        <end position="322"/>
    </location>
</feature>
<dbReference type="SUPFAM" id="SSF57756">
    <property type="entry name" value="Retrovirus zinc finger-like domains"/>
    <property type="match status" value="1"/>
</dbReference>
<dbReference type="PANTHER" id="PTHR19963:SF30">
    <property type="entry name" value="ENDONUCLEASE_EXONUCLEASE_PHOSPHATASE DOMAIN-CONTAINING PROTEIN"/>
    <property type="match status" value="1"/>
</dbReference>
<reference evidence="4" key="1">
    <citation type="journal article" date="2021" name="Mol. Ecol. Resour.">
        <title>Apolygus lucorum genome provides insights into omnivorousness and mesophyll feeding.</title>
        <authorList>
            <person name="Liu Y."/>
            <person name="Liu H."/>
            <person name="Wang H."/>
            <person name="Huang T."/>
            <person name="Liu B."/>
            <person name="Yang B."/>
            <person name="Yin L."/>
            <person name="Li B."/>
            <person name="Zhang Y."/>
            <person name="Zhang S."/>
            <person name="Jiang F."/>
            <person name="Zhang X."/>
            <person name="Ren Y."/>
            <person name="Wang B."/>
            <person name="Wang S."/>
            <person name="Lu Y."/>
            <person name="Wu K."/>
            <person name="Fan W."/>
            <person name="Wang G."/>
        </authorList>
    </citation>
    <scope>NUCLEOTIDE SEQUENCE</scope>
    <source>
        <strain evidence="4">12Hb</strain>
    </source>
</reference>
<feature type="domain" description="CCHC-type" evidence="3">
    <location>
        <begin position="277"/>
        <end position="292"/>
    </location>
</feature>
<keyword evidence="1" id="KW-0479">Metal-binding</keyword>
<keyword evidence="5" id="KW-1185">Reference proteome</keyword>
<dbReference type="EMBL" id="WIXP02000001">
    <property type="protein sequence ID" value="KAF6217332.1"/>
    <property type="molecule type" value="Genomic_DNA"/>
</dbReference>
<organism evidence="4 5">
    <name type="scientific">Apolygus lucorum</name>
    <name type="common">Small green plant bug</name>
    <name type="synonym">Lygocoris lucorum</name>
    <dbReference type="NCBI Taxonomy" id="248454"/>
    <lineage>
        <taxon>Eukaryota</taxon>
        <taxon>Metazoa</taxon>
        <taxon>Ecdysozoa</taxon>
        <taxon>Arthropoda</taxon>
        <taxon>Hexapoda</taxon>
        <taxon>Insecta</taxon>
        <taxon>Pterygota</taxon>
        <taxon>Neoptera</taxon>
        <taxon>Paraneoptera</taxon>
        <taxon>Hemiptera</taxon>
        <taxon>Heteroptera</taxon>
        <taxon>Panheteroptera</taxon>
        <taxon>Cimicomorpha</taxon>
        <taxon>Miridae</taxon>
        <taxon>Mirini</taxon>
        <taxon>Apolygus</taxon>
    </lineage>
</organism>
<dbReference type="Gene3D" id="4.10.60.10">
    <property type="entry name" value="Zinc finger, CCHC-type"/>
    <property type="match status" value="1"/>
</dbReference>
<dbReference type="GO" id="GO:0008270">
    <property type="term" value="F:zinc ion binding"/>
    <property type="evidence" value="ECO:0007669"/>
    <property type="project" value="UniProtKB-KW"/>
</dbReference>
<feature type="domain" description="CCHC-type" evidence="3">
    <location>
        <begin position="258"/>
        <end position="272"/>
    </location>
</feature>
<dbReference type="GO" id="GO:0003676">
    <property type="term" value="F:nucleic acid binding"/>
    <property type="evidence" value="ECO:0007669"/>
    <property type="project" value="InterPro"/>
</dbReference>
<keyword evidence="1" id="KW-0863">Zinc-finger</keyword>
<evidence type="ECO:0000313" key="5">
    <source>
        <dbReference type="Proteomes" id="UP000466442"/>
    </source>
</evidence>
<dbReference type="AlphaFoldDB" id="A0A8S9Y7S2"/>
<evidence type="ECO:0000313" key="4">
    <source>
        <dbReference type="EMBL" id="KAF6217332.1"/>
    </source>
</evidence>
<dbReference type="InterPro" id="IPR036875">
    <property type="entry name" value="Znf_CCHC_sf"/>
</dbReference>
<keyword evidence="1" id="KW-0862">Zinc</keyword>
<dbReference type="SMART" id="SM00343">
    <property type="entry name" value="ZnF_C2HC"/>
    <property type="match status" value="2"/>
</dbReference>
<evidence type="ECO:0000256" key="1">
    <source>
        <dbReference type="PROSITE-ProRule" id="PRU00047"/>
    </source>
</evidence>
<comment type="caution">
    <text evidence="4">The sequence shown here is derived from an EMBL/GenBank/DDBJ whole genome shotgun (WGS) entry which is preliminary data.</text>
</comment>
<evidence type="ECO:0000256" key="2">
    <source>
        <dbReference type="SAM" id="MobiDB-lite"/>
    </source>
</evidence>
<dbReference type="OrthoDB" id="425619at2759"/>
<evidence type="ECO:0000259" key="3">
    <source>
        <dbReference type="PROSITE" id="PS50158"/>
    </source>
</evidence>
<accession>A0A8S9Y7S2</accession>
<proteinExistence type="predicted"/>